<reference evidence="2 3" key="1">
    <citation type="submission" date="2018-10" db="EMBL/GenBank/DDBJ databases">
        <title>Genome assembly for a Yunnan-Guizhou Plateau 3E fish, Anabarilius grahami (Regan), and its evolutionary and genetic applications.</title>
        <authorList>
            <person name="Jiang W."/>
        </authorList>
    </citation>
    <scope>NUCLEOTIDE SEQUENCE [LARGE SCALE GENOMIC DNA]</scope>
    <source>
        <strain evidence="2">AG-KIZ</strain>
        <tissue evidence="2">Muscle</tissue>
    </source>
</reference>
<protein>
    <submittedName>
        <fullName evidence="2">Uncharacterized protein</fullName>
    </submittedName>
</protein>
<dbReference type="Proteomes" id="UP000281406">
    <property type="component" value="Unassembled WGS sequence"/>
</dbReference>
<accession>A0A3N0Z2J2</accession>
<dbReference type="AlphaFoldDB" id="A0A3N0Z2J2"/>
<sequence length="265" mass="29845">MPVRVKLWHNKTRALMSLKLRSGRDISSHNVSVTSYKPFLSVTFDIVSKYRHKGSPSRAPNTSDVFRKGQWNWPVEFACQAMPPGYIRQAGCTHISDGHDGYLLCLGHAHTEMAFVDASCSHCESMPVGTLRLSYFFKRSRVSSADSRPGPSTSGYEASAVSAVGNLRATMIELPLGQSHMLLIPQHAQSPRSSFWMSLVSCPWVSLRKWHRPHKSLDRQPNTRGPLTGRWHRPPIDRILRTPTRCQSVPETGDPGKERLWTCLQ</sequence>
<evidence type="ECO:0000313" key="2">
    <source>
        <dbReference type="EMBL" id="ROL52364.1"/>
    </source>
</evidence>
<keyword evidence="3" id="KW-1185">Reference proteome</keyword>
<evidence type="ECO:0000256" key="1">
    <source>
        <dbReference type="SAM" id="MobiDB-lite"/>
    </source>
</evidence>
<organism evidence="2 3">
    <name type="scientific">Anabarilius grahami</name>
    <name type="common">Kanglang fish</name>
    <name type="synonym">Barilius grahami</name>
    <dbReference type="NCBI Taxonomy" id="495550"/>
    <lineage>
        <taxon>Eukaryota</taxon>
        <taxon>Metazoa</taxon>
        <taxon>Chordata</taxon>
        <taxon>Craniata</taxon>
        <taxon>Vertebrata</taxon>
        <taxon>Euteleostomi</taxon>
        <taxon>Actinopterygii</taxon>
        <taxon>Neopterygii</taxon>
        <taxon>Teleostei</taxon>
        <taxon>Ostariophysi</taxon>
        <taxon>Cypriniformes</taxon>
        <taxon>Xenocyprididae</taxon>
        <taxon>Xenocypridinae</taxon>
        <taxon>Xenocypridinae incertae sedis</taxon>
        <taxon>Anabarilius</taxon>
    </lineage>
</organism>
<evidence type="ECO:0000313" key="3">
    <source>
        <dbReference type="Proteomes" id="UP000281406"/>
    </source>
</evidence>
<comment type="caution">
    <text evidence="2">The sequence shown here is derived from an EMBL/GenBank/DDBJ whole genome shotgun (WGS) entry which is preliminary data.</text>
</comment>
<name>A0A3N0Z2J2_ANAGA</name>
<proteinExistence type="predicted"/>
<gene>
    <name evidence="2" type="ORF">DPX16_18732</name>
</gene>
<feature type="region of interest" description="Disordered" evidence="1">
    <location>
        <begin position="213"/>
        <end position="234"/>
    </location>
</feature>
<dbReference type="EMBL" id="RJVU01016332">
    <property type="protein sequence ID" value="ROL52364.1"/>
    <property type="molecule type" value="Genomic_DNA"/>
</dbReference>